<proteinExistence type="predicted"/>
<name>A0A927F2C8_9ACTN</name>
<feature type="transmembrane region" description="Helical" evidence="2">
    <location>
        <begin position="42"/>
        <end position="63"/>
    </location>
</feature>
<evidence type="ECO:0000256" key="2">
    <source>
        <dbReference type="SAM" id="Phobius"/>
    </source>
</evidence>
<keyword evidence="2" id="KW-0472">Membrane</keyword>
<comment type="caution">
    <text evidence="4">The sequence shown here is derived from an EMBL/GenBank/DDBJ whole genome shotgun (WGS) entry which is preliminary data.</text>
</comment>
<sequence>MRRRVPPARSGKQRVRTTTRRASPRSVTYSAALVAVPKSGDWVKLLLAVLAAVLVVAVVVVLVRRLRAADRTAATPAPRDPFAPEDSTAGDPRALRAGDMVEYLGERLFVRGSLRLSEGGYSWSEHFLDPMEDTGEGRRWLSVEEDPTLEVVLWSAYTGDELTPSRPTLTVQGVAYHRSEHGTASYRSEGTTGLGATGRMEYADYDGPGGRSLAFERFFGDQGRGSWEASLGERVADGTLTIYPGSGT</sequence>
<protein>
    <submittedName>
        <fullName evidence="4">DUF4178 domain-containing protein</fullName>
    </submittedName>
</protein>
<dbReference type="EMBL" id="JACXYU010000012">
    <property type="protein sequence ID" value="MBD3933923.1"/>
    <property type="molecule type" value="Genomic_DNA"/>
</dbReference>
<feature type="region of interest" description="Disordered" evidence="1">
    <location>
        <begin position="73"/>
        <end position="93"/>
    </location>
</feature>
<organism evidence="4 5">
    <name type="scientific">Streptomyces chumphonensis</name>
    <dbReference type="NCBI Taxonomy" id="1214925"/>
    <lineage>
        <taxon>Bacteria</taxon>
        <taxon>Bacillati</taxon>
        <taxon>Actinomycetota</taxon>
        <taxon>Actinomycetes</taxon>
        <taxon>Kitasatosporales</taxon>
        <taxon>Streptomycetaceae</taxon>
        <taxon>Streptomyces</taxon>
    </lineage>
</organism>
<dbReference type="InterPro" id="IPR025235">
    <property type="entry name" value="DUF4178"/>
</dbReference>
<keyword evidence="5" id="KW-1185">Reference proteome</keyword>
<keyword evidence="2" id="KW-1133">Transmembrane helix</keyword>
<evidence type="ECO:0000313" key="5">
    <source>
        <dbReference type="Proteomes" id="UP000632289"/>
    </source>
</evidence>
<dbReference type="AlphaFoldDB" id="A0A927F2C8"/>
<keyword evidence="2" id="KW-0812">Transmembrane</keyword>
<gene>
    <name evidence="4" type="ORF">IF129_20475</name>
</gene>
<feature type="domain" description="DUF4178" evidence="3">
    <location>
        <begin position="96"/>
        <end position="235"/>
    </location>
</feature>
<dbReference type="Proteomes" id="UP000632289">
    <property type="component" value="Unassembled WGS sequence"/>
</dbReference>
<feature type="region of interest" description="Disordered" evidence="1">
    <location>
        <begin position="1"/>
        <end position="23"/>
    </location>
</feature>
<evidence type="ECO:0000259" key="3">
    <source>
        <dbReference type="Pfam" id="PF13785"/>
    </source>
</evidence>
<reference evidence="4" key="1">
    <citation type="submission" date="2020-09" db="EMBL/GenBank/DDBJ databases">
        <title>Secondary metabolite and genome analysis of marine Streptomyces chumphonensis KK1-2T.</title>
        <authorList>
            <person name="Phongsopitanun W."/>
            <person name="Kanchanasin P."/>
            <person name="Pittayakhajonwut P."/>
            <person name="Suwanborirux K."/>
            <person name="Tanasupawat S."/>
        </authorList>
    </citation>
    <scope>NUCLEOTIDE SEQUENCE</scope>
    <source>
        <strain evidence="4">KK1-2</strain>
    </source>
</reference>
<evidence type="ECO:0000313" key="4">
    <source>
        <dbReference type="EMBL" id="MBD3933923.1"/>
    </source>
</evidence>
<dbReference type="Pfam" id="PF13785">
    <property type="entry name" value="DUF4178"/>
    <property type="match status" value="1"/>
</dbReference>
<evidence type="ECO:0000256" key="1">
    <source>
        <dbReference type="SAM" id="MobiDB-lite"/>
    </source>
</evidence>
<accession>A0A927F2C8</accession>